<dbReference type="EMBL" id="QYUK01000011">
    <property type="protein sequence ID" value="RJF86568.1"/>
    <property type="molecule type" value="Genomic_DNA"/>
</dbReference>
<feature type="compositionally biased region" description="Basic residues" evidence="1">
    <location>
        <begin position="128"/>
        <end position="147"/>
    </location>
</feature>
<gene>
    <name evidence="2" type="ORF">D3874_05660</name>
</gene>
<evidence type="ECO:0000256" key="1">
    <source>
        <dbReference type="SAM" id="MobiDB-lite"/>
    </source>
</evidence>
<name>A0A418W9A2_9PROT</name>
<dbReference type="GO" id="GO:0017000">
    <property type="term" value="P:antibiotic biosynthetic process"/>
    <property type="evidence" value="ECO:0007669"/>
    <property type="project" value="InterPro"/>
</dbReference>
<proteinExistence type="predicted"/>
<dbReference type="Gene3D" id="1.10.1400.10">
    <property type="match status" value="1"/>
</dbReference>
<dbReference type="Gene3D" id="3.60.20.10">
    <property type="entry name" value="Glutamine Phosphoribosylpyrophosphate, subunit 1, domain 1"/>
    <property type="match status" value="1"/>
</dbReference>
<feature type="region of interest" description="Disordered" evidence="1">
    <location>
        <begin position="82"/>
        <end position="271"/>
    </location>
</feature>
<dbReference type="PANTHER" id="PTHR34218">
    <property type="entry name" value="PEPTIDASE S45 PENICILLIN AMIDASE"/>
    <property type="match status" value="1"/>
</dbReference>
<dbReference type="Proteomes" id="UP000284605">
    <property type="component" value="Unassembled WGS sequence"/>
</dbReference>
<dbReference type="AlphaFoldDB" id="A0A418W9A2"/>
<feature type="compositionally biased region" description="Basic and acidic residues" evidence="1">
    <location>
        <begin position="251"/>
        <end position="268"/>
    </location>
</feature>
<evidence type="ECO:0000313" key="3">
    <source>
        <dbReference type="Proteomes" id="UP000284605"/>
    </source>
</evidence>
<dbReference type="InterPro" id="IPR043147">
    <property type="entry name" value="Penicillin_amidase_A-knob"/>
</dbReference>
<protein>
    <submittedName>
        <fullName evidence="2">Penicillin acylase family protein</fullName>
    </submittedName>
</protein>
<feature type="region of interest" description="Disordered" evidence="1">
    <location>
        <begin position="1"/>
        <end position="36"/>
    </location>
</feature>
<dbReference type="Gene3D" id="2.30.120.10">
    <property type="match status" value="1"/>
</dbReference>
<dbReference type="Pfam" id="PF01804">
    <property type="entry name" value="Penicil_amidase"/>
    <property type="match status" value="1"/>
</dbReference>
<feature type="compositionally biased region" description="Basic residues" evidence="1">
    <location>
        <begin position="14"/>
        <end position="36"/>
    </location>
</feature>
<sequence length="723" mass="77874">MPPLRPRALERNRRQPGRRCRHLCPHHRRGAGRRGRLRRRLARIEGRAGGLCRRGQCLARHPRPAAGTGIHPAAVRAGALAAERQPGPGQAAGPDADRQLVRRGATDPDGRTPGRRDPGILHPAGGRRAGRRRQRHPARFRPGRRPRPGGGSRGHRTGAGLRRAGAGPGGAWRLQRLGRGRQPNGHGQADPGQRSAPGADGAGPVASGPSLGARPRGGGCHPARHSYAHPGPQQPRRLGPDHHRRRCRGSVRRDGGPGRCHALPDPDGPRPFVTRQETIEVRFGIPVTVTLRETRHGPVVSDVLAGDLPRAAGTVIALSHEALTPGDRTAEAMLGFVDAQDADQFLAAARNFHNPQQNLTYADRAGNIGMIAAGRIPVRKSGDGRMPADGASGAGDWVGEVPFDGLPQFRNPPSGFVFNANNAVTSPASPWFIGKEYDVPYRAQRLHDLLAARTGYTLDDAASAQGDTLSPFSVEFMATLIEQHGEMKGGRIGQALDLLAKWDRHMAGDRPEPLIAMAWARALNRRLFADDLGDDYRGWAGLRPIQLRAVLGGQAQWCDDRSTTPAVETCRDQIRAALSEALDELAAQQGDDMTGWRWNRAHIALMRHPILRYVPGMAALTSIEPPTAGGEDTLLRGAMRLGAGEAPFANVHAAGFRAIYDLDDLDRSRFSISTGQSGNPYSPHWDDLSGPWARGEYLTIPTDRAAIAGRAAGRLSLQPASHQ</sequence>
<dbReference type="PANTHER" id="PTHR34218:SF4">
    <property type="entry name" value="ACYL-HOMOSERINE LACTONE ACYLASE QUIP"/>
    <property type="match status" value="1"/>
</dbReference>
<comment type="caution">
    <text evidence="2">The sequence shown here is derived from an EMBL/GenBank/DDBJ whole genome shotgun (WGS) entry which is preliminary data.</text>
</comment>
<accession>A0A418W9A2</accession>
<dbReference type="InterPro" id="IPR043146">
    <property type="entry name" value="Penicillin_amidase_N_B-knob"/>
</dbReference>
<evidence type="ECO:0000313" key="2">
    <source>
        <dbReference type="EMBL" id="RJF86568.1"/>
    </source>
</evidence>
<feature type="compositionally biased region" description="Basic and acidic residues" evidence="1">
    <location>
        <begin position="95"/>
        <end position="119"/>
    </location>
</feature>
<dbReference type="InterPro" id="IPR002692">
    <property type="entry name" value="S45"/>
</dbReference>
<dbReference type="GO" id="GO:0016787">
    <property type="term" value="F:hydrolase activity"/>
    <property type="evidence" value="ECO:0007669"/>
    <property type="project" value="InterPro"/>
</dbReference>
<dbReference type="SUPFAM" id="SSF56235">
    <property type="entry name" value="N-terminal nucleophile aminohydrolases (Ntn hydrolases)"/>
    <property type="match status" value="1"/>
</dbReference>
<reference evidence="2 3" key="1">
    <citation type="submission" date="2018-09" db="EMBL/GenBank/DDBJ databases">
        <authorList>
            <person name="Zhu H."/>
        </authorList>
    </citation>
    <scope>NUCLEOTIDE SEQUENCE [LARGE SCALE GENOMIC DNA]</scope>
    <source>
        <strain evidence="2 3">K1W22B-8</strain>
    </source>
</reference>
<keyword evidence="3" id="KW-1185">Reference proteome</keyword>
<dbReference type="InterPro" id="IPR029055">
    <property type="entry name" value="Ntn_hydrolases_N"/>
</dbReference>
<organism evidence="2 3">
    <name type="scientific">Oleomonas cavernae</name>
    <dbReference type="NCBI Taxonomy" id="2320859"/>
    <lineage>
        <taxon>Bacteria</taxon>
        <taxon>Pseudomonadati</taxon>
        <taxon>Pseudomonadota</taxon>
        <taxon>Alphaproteobacteria</taxon>
        <taxon>Acetobacterales</taxon>
        <taxon>Acetobacteraceae</taxon>
        <taxon>Oleomonas</taxon>
    </lineage>
</organism>